<evidence type="ECO:0000256" key="2">
    <source>
        <dbReference type="ARBA" id="ARBA00000751"/>
    </source>
</evidence>
<accession>A0ABN3AFG8</accession>
<keyword evidence="5" id="KW-1185">Reference proteome</keyword>
<dbReference type="InterPro" id="IPR037238">
    <property type="entry name" value="YbiA-like_sf"/>
</dbReference>
<dbReference type="InterPro" id="IPR012816">
    <property type="entry name" value="NADAR"/>
</dbReference>
<comment type="caution">
    <text evidence="4">The sequence shown here is derived from an EMBL/GenBank/DDBJ whole genome shotgun (WGS) entry which is preliminary data.</text>
</comment>
<evidence type="ECO:0000313" key="4">
    <source>
        <dbReference type="EMBL" id="GAA2164445.1"/>
    </source>
</evidence>
<sequence>MKPGRTVTFLSGHRAPGPGYLSQWWPSPLGVDGVTYATAEHYMMAGKAGLFGDEETTAAVIAAPHRGAAKVRDALAA</sequence>
<reference evidence="4 5" key="1">
    <citation type="journal article" date="2019" name="Int. J. Syst. Evol. Microbiol.">
        <title>The Global Catalogue of Microorganisms (GCM) 10K type strain sequencing project: providing services to taxonomists for standard genome sequencing and annotation.</title>
        <authorList>
            <consortium name="The Broad Institute Genomics Platform"/>
            <consortium name="The Broad Institute Genome Sequencing Center for Infectious Disease"/>
            <person name="Wu L."/>
            <person name="Ma J."/>
        </authorList>
    </citation>
    <scope>NUCLEOTIDE SEQUENCE [LARGE SCALE GENOMIC DNA]</scope>
    <source>
        <strain evidence="4 5">JCM 13850</strain>
    </source>
</reference>
<evidence type="ECO:0000313" key="5">
    <source>
        <dbReference type="Proteomes" id="UP001501020"/>
    </source>
</evidence>
<dbReference type="EMBL" id="BAAAMR010000119">
    <property type="protein sequence ID" value="GAA2164445.1"/>
    <property type="molecule type" value="Genomic_DNA"/>
</dbReference>
<dbReference type="RefSeq" id="WP_344280930.1">
    <property type="nucleotide sequence ID" value="NZ_BAAAMR010000119.1"/>
</dbReference>
<protein>
    <recommendedName>
        <fullName evidence="3">NADAR domain-containing protein</fullName>
    </recommendedName>
</protein>
<proteinExistence type="predicted"/>
<dbReference type="Proteomes" id="UP001501020">
    <property type="component" value="Unassembled WGS sequence"/>
</dbReference>
<evidence type="ECO:0000256" key="1">
    <source>
        <dbReference type="ARBA" id="ARBA00000022"/>
    </source>
</evidence>
<dbReference type="Pfam" id="PF08719">
    <property type="entry name" value="NADAR"/>
    <property type="match status" value="1"/>
</dbReference>
<evidence type="ECO:0000259" key="3">
    <source>
        <dbReference type="Pfam" id="PF08719"/>
    </source>
</evidence>
<dbReference type="SUPFAM" id="SSF143990">
    <property type="entry name" value="YbiA-like"/>
    <property type="match status" value="1"/>
</dbReference>
<gene>
    <name evidence="4" type="ORF">GCM10009727_82020</name>
</gene>
<comment type="catalytic activity">
    <reaction evidence="2">
        <text>2,5-diamino-6-hydroxy-4-(5-phosphoribosylamino)-pyrimidine + H2O = 2,5,6-triamino-4-hydroxypyrimidine + D-ribose 5-phosphate</text>
        <dbReference type="Rhea" id="RHEA:23436"/>
        <dbReference type="ChEBI" id="CHEBI:15377"/>
        <dbReference type="ChEBI" id="CHEBI:58614"/>
        <dbReference type="ChEBI" id="CHEBI:78346"/>
        <dbReference type="ChEBI" id="CHEBI:137796"/>
    </reaction>
</comment>
<dbReference type="Gene3D" id="1.10.357.40">
    <property type="entry name" value="YbiA-like"/>
    <property type="match status" value="1"/>
</dbReference>
<organism evidence="4 5">
    <name type="scientific">Actinomadura napierensis</name>
    <dbReference type="NCBI Taxonomy" id="267854"/>
    <lineage>
        <taxon>Bacteria</taxon>
        <taxon>Bacillati</taxon>
        <taxon>Actinomycetota</taxon>
        <taxon>Actinomycetes</taxon>
        <taxon>Streptosporangiales</taxon>
        <taxon>Thermomonosporaceae</taxon>
        <taxon>Actinomadura</taxon>
    </lineage>
</organism>
<feature type="domain" description="NADAR" evidence="3">
    <location>
        <begin position="17"/>
        <end position="66"/>
    </location>
</feature>
<comment type="catalytic activity">
    <reaction evidence="1">
        <text>5-amino-6-(5-phospho-D-ribosylamino)uracil + H2O = 5,6-diaminouracil + D-ribose 5-phosphate</text>
        <dbReference type="Rhea" id="RHEA:55020"/>
        <dbReference type="ChEBI" id="CHEBI:15377"/>
        <dbReference type="ChEBI" id="CHEBI:46252"/>
        <dbReference type="ChEBI" id="CHEBI:58453"/>
        <dbReference type="ChEBI" id="CHEBI:78346"/>
    </reaction>
</comment>
<name>A0ABN3AFG8_9ACTN</name>
<dbReference type="CDD" id="cd15457">
    <property type="entry name" value="NADAR"/>
    <property type="match status" value="1"/>
</dbReference>